<dbReference type="GO" id="GO:0006412">
    <property type="term" value="P:translation"/>
    <property type="evidence" value="ECO:0007669"/>
    <property type="project" value="UniProtKB-UniRule"/>
</dbReference>
<dbReference type="InterPro" id="IPR036394">
    <property type="entry name" value="Ribosomal_uL22_sf"/>
</dbReference>
<evidence type="ECO:0000256" key="6">
    <source>
        <dbReference type="ARBA" id="ARBA00035207"/>
    </source>
</evidence>
<name>A0A1W6MXL7_9HYPH</name>
<evidence type="ECO:0000256" key="5">
    <source>
        <dbReference type="ARBA" id="ARBA00023274"/>
    </source>
</evidence>
<evidence type="ECO:0000256" key="1">
    <source>
        <dbReference type="ARBA" id="ARBA00009451"/>
    </source>
</evidence>
<evidence type="ECO:0000256" key="7">
    <source>
        <dbReference type="HAMAP-Rule" id="MF_01331"/>
    </source>
</evidence>
<dbReference type="InterPro" id="IPR018260">
    <property type="entry name" value="Ribosomal_uL22_CS"/>
</dbReference>
<dbReference type="GO" id="GO:0003735">
    <property type="term" value="F:structural constituent of ribosome"/>
    <property type="evidence" value="ECO:0007669"/>
    <property type="project" value="InterPro"/>
</dbReference>
<dbReference type="PANTHER" id="PTHR13501:SF8">
    <property type="entry name" value="LARGE RIBOSOMAL SUBUNIT PROTEIN UL22M"/>
    <property type="match status" value="1"/>
</dbReference>
<organism evidence="11 12">
    <name type="scientific">Methylocystis bryophila</name>
    <dbReference type="NCBI Taxonomy" id="655015"/>
    <lineage>
        <taxon>Bacteria</taxon>
        <taxon>Pseudomonadati</taxon>
        <taxon>Pseudomonadota</taxon>
        <taxon>Alphaproteobacteria</taxon>
        <taxon>Hyphomicrobiales</taxon>
        <taxon>Methylocystaceae</taxon>
        <taxon>Methylocystis</taxon>
    </lineage>
</organism>
<keyword evidence="2 7" id="KW-0699">rRNA-binding</keyword>
<dbReference type="InterPro" id="IPR005727">
    <property type="entry name" value="Ribosomal_uL22_bac/chlpt-type"/>
</dbReference>
<protein>
    <recommendedName>
        <fullName evidence="6 7">Large ribosomal subunit protein uL22</fullName>
    </recommendedName>
</protein>
<reference evidence="11 12" key="1">
    <citation type="submission" date="2017-02" db="EMBL/GenBank/DDBJ databases">
        <authorList>
            <person name="Peterson S.W."/>
        </authorList>
    </citation>
    <scope>NUCLEOTIDE SEQUENCE [LARGE SCALE GENOMIC DNA]</scope>
    <source>
        <strain evidence="11 12">S285</strain>
    </source>
</reference>
<keyword evidence="4 7" id="KW-0689">Ribosomal protein</keyword>
<comment type="subunit">
    <text evidence="7 9">Part of the 50S ribosomal subunit.</text>
</comment>
<dbReference type="GO" id="GO:0022625">
    <property type="term" value="C:cytosolic large ribosomal subunit"/>
    <property type="evidence" value="ECO:0007669"/>
    <property type="project" value="TreeGrafter"/>
</dbReference>
<dbReference type="RefSeq" id="WP_085772392.1">
    <property type="nucleotide sequence ID" value="NZ_AP027149.1"/>
</dbReference>
<evidence type="ECO:0000313" key="11">
    <source>
        <dbReference type="EMBL" id="ARN82266.1"/>
    </source>
</evidence>
<evidence type="ECO:0000256" key="3">
    <source>
        <dbReference type="ARBA" id="ARBA00022884"/>
    </source>
</evidence>
<dbReference type="KEGG" id="mbry:B1812_15545"/>
<dbReference type="GO" id="GO:0019843">
    <property type="term" value="F:rRNA binding"/>
    <property type="evidence" value="ECO:0007669"/>
    <property type="project" value="UniProtKB-UniRule"/>
</dbReference>
<comment type="similarity">
    <text evidence="1 7 8">Belongs to the universal ribosomal protein uL22 family.</text>
</comment>
<accession>A0A1W6MXL7</accession>
<evidence type="ECO:0000256" key="8">
    <source>
        <dbReference type="RuleBase" id="RU004005"/>
    </source>
</evidence>
<keyword evidence="3 7" id="KW-0694">RNA-binding</keyword>
<evidence type="ECO:0000256" key="10">
    <source>
        <dbReference type="RuleBase" id="RU004008"/>
    </source>
</evidence>
<dbReference type="NCBIfam" id="TIGR01044">
    <property type="entry name" value="rplV_bact"/>
    <property type="match status" value="1"/>
</dbReference>
<dbReference type="InterPro" id="IPR001063">
    <property type="entry name" value="Ribosomal_uL22"/>
</dbReference>
<dbReference type="HAMAP" id="MF_01331_B">
    <property type="entry name" value="Ribosomal_uL22_B"/>
    <property type="match status" value="1"/>
</dbReference>
<dbReference type="OrthoDB" id="9805969at2"/>
<keyword evidence="5 7" id="KW-0687">Ribonucleoprotein</keyword>
<evidence type="ECO:0000256" key="4">
    <source>
        <dbReference type="ARBA" id="ARBA00022980"/>
    </source>
</evidence>
<evidence type="ECO:0000313" key="12">
    <source>
        <dbReference type="Proteomes" id="UP000193978"/>
    </source>
</evidence>
<dbReference type="CDD" id="cd00336">
    <property type="entry name" value="Ribosomal_L22"/>
    <property type="match status" value="1"/>
</dbReference>
<dbReference type="STRING" id="655015.B1812_15545"/>
<evidence type="ECO:0000256" key="9">
    <source>
        <dbReference type="RuleBase" id="RU004006"/>
    </source>
</evidence>
<keyword evidence="12" id="KW-1185">Reference proteome</keyword>
<dbReference type="Gene3D" id="3.90.470.10">
    <property type="entry name" value="Ribosomal protein L22/L17"/>
    <property type="match status" value="1"/>
</dbReference>
<gene>
    <name evidence="7" type="primary">rplV</name>
    <name evidence="11" type="ORF">B1812_15545</name>
</gene>
<dbReference type="InterPro" id="IPR047867">
    <property type="entry name" value="Ribosomal_uL22_bac/org-type"/>
</dbReference>
<sequence>MSKEKNPPRLGENEAKAVARMLRVSPQKLNLLAQLIRGKKVERALADLEFSRKRSALDVRKTLESAIANAENNHDLDVDDLIVAQAFVGKDMVMKRHQARARGRAGRIEKPFANLTIIVREVATQSQA</sequence>
<dbReference type="SUPFAM" id="SSF54843">
    <property type="entry name" value="Ribosomal protein L22"/>
    <property type="match status" value="1"/>
</dbReference>
<dbReference type="Pfam" id="PF00237">
    <property type="entry name" value="Ribosomal_L22"/>
    <property type="match status" value="1"/>
</dbReference>
<dbReference type="AlphaFoldDB" id="A0A1W6MXL7"/>
<dbReference type="PANTHER" id="PTHR13501">
    <property type="entry name" value="CHLOROPLAST 50S RIBOSOMAL PROTEIN L22-RELATED"/>
    <property type="match status" value="1"/>
</dbReference>
<dbReference type="Proteomes" id="UP000193978">
    <property type="component" value="Chromosome"/>
</dbReference>
<evidence type="ECO:0000256" key="2">
    <source>
        <dbReference type="ARBA" id="ARBA00022730"/>
    </source>
</evidence>
<dbReference type="EMBL" id="CP019948">
    <property type="protein sequence ID" value="ARN82266.1"/>
    <property type="molecule type" value="Genomic_DNA"/>
</dbReference>
<dbReference type="PROSITE" id="PS00464">
    <property type="entry name" value="RIBOSOMAL_L22"/>
    <property type="match status" value="1"/>
</dbReference>
<comment type="function">
    <text evidence="7">The globular domain of the protein is located near the polypeptide exit tunnel on the outside of the subunit, while an extended beta-hairpin is found that lines the wall of the exit tunnel in the center of the 70S ribosome.</text>
</comment>
<proteinExistence type="inferred from homology"/>
<comment type="function">
    <text evidence="7 10">This protein binds specifically to 23S rRNA; its binding is stimulated by other ribosomal proteins, e.g., L4, L17, and L20. It is important during the early stages of 50S assembly. It makes multiple contacts with different domains of the 23S rRNA in the assembled 50S subunit and ribosome.</text>
</comment>